<comment type="caution">
    <text evidence="11">The sequence shown here is derived from an EMBL/GenBank/DDBJ whole genome shotgun (WGS) entry which is preliminary data.</text>
</comment>
<feature type="compositionally biased region" description="Polar residues" evidence="9">
    <location>
        <begin position="417"/>
        <end position="434"/>
    </location>
</feature>
<keyword evidence="5" id="KW-0805">Transcription regulation</keyword>
<dbReference type="SUPFAM" id="SSF57667">
    <property type="entry name" value="beta-beta-alpha zinc fingers"/>
    <property type="match status" value="1"/>
</dbReference>
<keyword evidence="3 8" id="KW-0863">Zinc-finger</keyword>
<feature type="compositionally biased region" description="Gly residues" evidence="9">
    <location>
        <begin position="485"/>
        <end position="498"/>
    </location>
</feature>
<dbReference type="InterPro" id="IPR031140">
    <property type="entry name" value="IDD1-16"/>
</dbReference>
<keyword evidence="1" id="KW-0479">Metal-binding</keyword>
<dbReference type="InterPro" id="IPR036236">
    <property type="entry name" value="Znf_C2H2_sf"/>
</dbReference>
<dbReference type="SMART" id="SM00355">
    <property type="entry name" value="ZnF_C2H2"/>
    <property type="match status" value="3"/>
</dbReference>
<evidence type="ECO:0000256" key="1">
    <source>
        <dbReference type="ARBA" id="ARBA00022723"/>
    </source>
</evidence>
<dbReference type="Pfam" id="PF22995">
    <property type="entry name" value="C2CH-3rd_BIRD-IDD"/>
    <property type="match status" value="1"/>
</dbReference>
<evidence type="ECO:0000256" key="8">
    <source>
        <dbReference type="PROSITE-ProRule" id="PRU00042"/>
    </source>
</evidence>
<dbReference type="Gene3D" id="3.30.160.60">
    <property type="entry name" value="Classic Zinc Finger"/>
    <property type="match status" value="2"/>
</dbReference>
<feature type="domain" description="C2H2-type" evidence="10">
    <location>
        <begin position="85"/>
        <end position="107"/>
    </location>
</feature>
<keyword evidence="4" id="KW-0862">Zinc</keyword>
<name>A0A9Q1GN11_9CARY</name>
<feature type="compositionally biased region" description="Pro residues" evidence="9">
    <location>
        <begin position="399"/>
        <end position="408"/>
    </location>
</feature>
<dbReference type="GO" id="GO:0003700">
    <property type="term" value="F:DNA-binding transcription factor activity"/>
    <property type="evidence" value="ECO:0007669"/>
    <property type="project" value="TreeGrafter"/>
</dbReference>
<proteinExistence type="predicted"/>
<dbReference type="InterPro" id="IPR013087">
    <property type="entry name" value="Znf_C2H2_type"/>
</dbReference>
<evidence type="ECO:0000256" key="4">
    <source>
        <dbReference type="ARBA" id="ARBA00022833"/>
    </source>
</evidence>
<dbReference type="Pfam" id="PF22996">
    <property type="entry name" value="C2H2-2nd_BIRD-IDD"/>
    <property type="match status" value="1"/>
</dbReference>
<evidence type="ECO:0000256" key="5">
    <source>
        <dbReference type="ARBA" id="ARBA00023015"/>
    </source>
</evidence>
<dbReference type="PANTHER" id="PTHR10593:SF236">
    <property type="entry name" value="PROTEIN INDETERMINATE-DOMAIN 11"/>
    <property type="match status" value="1"/>
</dbReference>
<evidence type="ECO:0000313" key="12">
    <source>
        <dbReference type="Proteomes" id="UP001153076"/>
    </source>
</evidence>
<reference evidence="11" key="1">
    <citation type="submission" date="2022-04" db="EMBL/GenBank/DDBJ databases">
        <title>Carnegiea gigantea Genome sequencing and assembly v2.</title>
        <authorList>
            <person name="Copetti D."/>
            <person name="Sanderson M.J."/>
            <person name="Burquez A."/>
            <person name="Wojciechowski M.F."/>
        </authorList>
    </citation>
    <scope>NUCLEOTIDE SEQUENCE</scope>
    <source>
        <strain evidence="11">SGP5-SGP5p</strain>
        <tissue evidence="11">Aerial part</tissue>
    </source>
</reference>
<feature type="compositionally biased region" description="Polar residues" evidence="9">
    <location>
        <begin position="352"/>
        <end position="374"/>
    </location>
</feature>
<evidence type="ECO:0000256" key="9">
    <source>
        <dbReference type="SAM" id="MobiDB-lite"/>
    </source>
</evidence>
<evidence type="ECO:0000256" key="2">
    <source>
        <dbReference type="ARBA" id="ARBA00022737"/>
    </source>
</evidence>
<feature type="region of interest" description="Disordered" evidence="9">
    <location>
        <begin position="480"/>
        <end position="503"/>
    </location>
</feature>
<dbReference type="OrthoDB" id="6354171at2759"/>
<evidence type="ECO:0000256" key="3">
    <source>
        <dbReference type="ARBA" id="ARBA00022771"/>
    </source>
</evidence>
<dbReference type="GO" id="GO:0005634">
    <property type="term" value="C:nucleus"/>
    <property type="evidence" value="ECO:0007669"/>
    <property type="project" value="TreeGrafter"/>
</dbReference>
<dbReference type="EMBL" id="JAKOGI010002435">
    <property type="protein sequence ID" value="KAJ8422010.1"/>
    <property type="molecule type" value="Genomic_DNA"/>
</dbReference>
<dbReference type="FunFam" id="3.30.160.60:FF:000554">
    <property type="entry name" value="protein indeterminate-domain 12-like"/>
    <property type="match status" value="1"/>
</dbReference>
<dbReference type="PROSITE" id="PS00028">
    <property type="entry name" value="ZINC_FINGER_C2H2_1"/>
    <property type="match status" value="1"/>
</dbReference>
<dbReference type="Pfam" id="PF22992">
    <property type="entry name" value="C2CH-4th_BIRD-IDD"/>
    <property type="match status" value="1"/>
</dbReference>
<dbReference type="InterPro" id="IPR055187">
    <property type="entry name" value="C2CH-3rd_BIRD-IDD"/>
</dbReference>
<keyword evidence="6" id="KW-0238">DNA-binding</keyword>
<dbReference type="GO" id="GO:0008270">
    <property type="term" value="F:zinc ion binding"/>
    <property type="evidence" value="ECO:0007669"/>
    <property type="project" value="UniProtKB-KW"/>
</dbReference>
<keyword evidence="7" id="KW-0804">Transcription</keyword>
<evidence type="ECO:0000256" key="7">
    <source>
        <dbReference type="ARBA" id="ARBA00023163"/>
    </source>
</evidence>
<dbReference type="PANTHER" id="PTHR10593">
    <property type="entry name" value="SERINE/THREONINE-PROTEIN KINASE RIO"/>
    <property type="match status" value="1"/>
</dbReference>
<dbReference type="Proteomes" id="UP001153076">
    <property type="component" value="Unassembled WGS sequence"/>
</dbReference>
<keyword evidence="12" id="KW-1185">Reference proteome</keyword>
<gene>
    <name evidence="11" type="ORF">Cgig2_017230</name>
</gene>
<organism evidence="11 12">
    <name type="scientific">Carnegiea gigantea</name>
    <dbReference type="NCBI Taxonomy" id="171969"/>
    <lineage>
        <taxon>Eukaryota</taxon>
        <taxon>Viridiplantae</taxon>
        <taxon>Streptophyta</taxon>
        <taxon>Embryophyta</taxon>
        <taxon>Tracheophyta</taxon>
        <taxon>Spermatophyta</taxon>
        <taxon>Magnoliopsida</taxon>
        <taxon>eudicotyledons</taxon>
        <taxon>Gunneridae</taxon>
        <taxon>Pentapetalae</taxon>
        <taxon>Caryophyllales</taxon>
        <taxon>Cactineae</taxon>
        <taxon>Cactaceae</taxon>
        <taxon>Cactoideae</taxon>
        <taxon>Echinocereeae</taxon>
        <taxon>Carnegiea</taxon>
    </lineage>
</organism>
<evidence type="ECO:0000259" key="10">
    <source>
        <dbReference type="PROSITE" id="PS50157"/>
    </source>
</evidence>
<feature type="region of interest" description="Disordered" evidence="9">
    <location>
        <begin position="528"/>
        <end position="547"/>
    </location>
</feature>
<feature type="region of interest" description="Disordered" evidence="9">
    <location>
        <begin position="352"/>
        <end position="434"/>
    </location>
</feature>
<feature type="region of interest" description="Disordered" evidence="9">
    <location>
        <begin position="19"/>
        <end position="70"/>
    </location>
</feature>
<evidence type="ECO:0000313" key="11">
    <source>
        <dbReference type="EMBL" id="KAJ8422010.1"/>
    </source>
</evidence>
<dbReference type="AlphaFoldDB" id="A0A9Q1GN11"/>
<dbReference type="InterPro" id="IPR055186">
    <property type="entry name" value="C2H2-2nd_BIRD-IDD"/>
</dbReference>
<evidence type="ECO:0000256" key="6">
    <source>
        <dbReference type="ARBA" id="ARBA00023125"/>
    </source>
</evidence>
<dbReference type="FunFam" id="3.30.160.60:FF:000131">
    <property type="entry name" value="protein indeterminate-domain 5, chloroplastic-like"/>
    <property type="match status" value="1"/>
</dbReference>
<keyword evidence="2" id="KW-0677">Repeat</keyword>
<accession>A0A9Q1GN11</accession>
<dbReference type="GO" id="GO:0003677">
    <property type="term" value="F:DNA binding"/>
    <property type="evidence" value="ECO:0007669"/>
    <property type="project" value="UniProtKB-KW"/>
</dbReference>
<dbReference type="InterPro" id="IPR055185">
    <property type="entry name" value="C2CH-4th_BIRD-IDD"/>
</dbReference>
<protein>
    <recommendedName>
        <fullName evidence="10">C2H2-type domain-containing protein</fullName>
    </recommendedName>
</protein>
<feature type="compositionally biased region" description="Low complexity" evidence="9">
    <location>
        <begin position="19"/>
        <end position="50"/>
    </location>
</feature>
<dbReference type="PROSITE" id="PS50157">
    <property type="entry name" value="ZINC_FINGER_C2H2_2"/>
    <property type="match status" value="1"/>
</dbReference>
<sequence>MIITQQQVFLEENMSNLTSAASGEASVSSSTHQEQYFPQQNDQSQDQQQPEQPPAKKKRSLPGNPDPDAEVIALSPKTLLATNRFVCEICNKGFQRDQNLQLHRRGHNLPWKLKQRTNKEVKKKVYVCPEPSCVHHDPSRALGDLTGVKKHFCRKHGEKKWKCDKCSKKYAVHSDWKAHSKICGTREYRCDCGTLFSRRDSYITHRAFCDALAEESTRAITTNPLLANPIAAAVAMAGPSSSSHHHLINQQQQSQVVFNPQQDNPLQSFPLIKREQNLINLPSWLDHHLSSSASASASMIHQVHQQLMQQNNQNPNMGLIMTSASGAAQYHTQAPPQMSATALLQKAAQMGATMSNTKNDPQGHVTDTNSSAPNTAGLFGVNLSSRDHQGLSSFGNKAAPPPLPPLPPQTTTNLTTGGSSDQITGPTPSSSTSMFHDLMINSLSSSSSYDPHDDAFAIGGTLKKEAPLAAFHQTLGGRDFQTTTNGGGGGGGGGGGNEGLTRDFLGLRPLSQTDILTLAGLGNCITTNPTSHDHPQDHLHTHKPWQG</sequence>